<evidence type="ECO:0000256" key="7">
    <source>
        <dbReference type="ARBA" id="ARBA00022670"/>
    </source>
</evidence>
<dbReference type="InterPro" id="IPR014782">
    <property type="entry name" value="Peptidase_M1_dom"/>
</dbReference>
<reference evidence="16" key="1">
    <citation type="journal article" date="2014" name="Int. J. Syst. Evol. Microbiol.">
        <title>Complete genome sequence of Corynebacterium casei LMG S-19264T (=DSM 44701T), isolated from a smear-ripened cheese.</title>
        <authorList>
            <consortium name="US DOE Joint Genome Institute (JGI-PGF)"/>
            <person name="Walter F."/>
            <person name="Albersmeier A."/>
            <person name="Kalinowski J."/>
            <person name="Ruckert C."/>
        </authorList>
    </citation>
    <scope>NUCLEOTIDE SEQUENCE</scope>
    <source>
        <strain evidence="16">JCM 4335</strain>
    </source>
</reference>
<name>A0A918AZH6_9ACTN</name>
<dbReference type="InterPro" id="IPR027268">
    <property type="entry name" value="Peptidase_M4/M1_CTD_sf"/>
</dbReference>
<comment type="similarity">
    <text evidence="3">Belongs to the peptidase M1 family.</text>
</comment>
<dbReference type="GO" id="GO:0005737">
    <property type="term" value="C:cytoplasm"/>
    <property type="evidence" value="ECO:0007669"/>
    <property type="project" value="TreeGrafter"/>
</dbReference>
<dbReference type="AlphaFoldDB" id="A0A918AZH6"/>
<evidence type="ECO:0000256" key="2">
    <source>
        <dbReference type="ARBA" id="ARBA00001947"/>
    </source>
</evidence>
<dbReference type="PRINTS" id="PR00756">
    <property type="entry name" value="ALADIPTASE"/>
</dbReference>
<dbReference type="GO" id="GO:0006508">
    <property type="term" value="P:proteolysis"/>
    <property type="evidence" value="ECO:0007669"/>
    <property type="project" value="UniProtKB-UniRule"/>
</dbReference>
<dbReference type="Pfam" id="PF17900">
    <property type="entry name" value="Peptidase_M1_N"/>
    <property type="match status" value="1"/>
</dbReference>
<keyword evidence="17" id="KW-1185">Reference proteome</keyword>
<dbReference type="InterPro" id="IPR024571">
    <property type="entry name" value="ERAP1-like_C_dom"/>
</dbReference>
<accession>A0A918AZH6</accession>
<evidence type="ECO:0000256" key="1">
    <source>
        <dbReference type="ARBA" id="ARBA00000098"/>
    </source>
</evidence>
<evidence type="ECO:0000256" key="12">
    <source>
        <dbReference type="NCBIfam" id="TIGR02412"/>
    </source>
</evidence>
<dbReference type="GO" id="GO:0070006">
    <property type="term" value="F:metalloaminopeptidase activity"/>
    <property type="evidence" value="ECO:0007669"/>
    <property type="project" value="TreeGrafter"/>
</dbReference>
<reference evidence="16" key="2">
    <citation type="submission" date="2020-09" db="EMBL/GenBank/DDBJ databases">
        <authorList>
            <person name="Sun Q."/>
            <person name="Ohkuma M."/>
        </authorList>
    </citation>
    <scope>NUCLEOTIDE SEQUENCE</scope>
    <source>
        <strain evidence="16">JCM 4335</strain>
    </source>
</reference>
<sequence>MGVRSLTRAEAEERAELLEVERYDVSVDFTDLPDGPDVRCVSTITFSCTEPGGETFVDCAATVLSATLNDVPLPPAAEGRIALRGLAAHNTLRVETVQSDTTHGPGVHRAVDPSDGEVYVWTSFEPDEARFVWACFDQPDLKAPHAFTVTAPAGWTVTSNAGTARTETLGGARRWTFPDTPPLSPYNTVVNAGPFHEIRRNAGGYDLGLYTRRSLAGALERDADEILTLTAQGLAFFARVFAMPFPQHRYDQVFVPEFGGAMENYGCVTWSDDFLRRSAPTPAERELLAKVLLHEMAHMWFGNIVTMRWWDDLWLNEAFAEFACHWAATSATAHTDAWAGHLAGGKLKAYLADQGPATHPIRQPVHDVDEAAAIFDDITYPKGASVLQQLMTYLGEEAFSAGMSDYFARHAWGTTTLQDLVDALGRASGRDLDAWKTGWLDTAGTDRLTLDHGPGGAVLHATGPSGAPPRPQVLAVGAYRRTATGLERTARTTVEVRGPRTPVDLPAGADLYLVNDDDLTFATVRPDAASRDALLRYAADLPTALSRGVAVATVWDMLVNGEATAAEAARGIGAVLEAETCDAAVEPYLTLAGDIAELWAPEGRRVALEAEFAATCRRLADRARHPAGRRVALRSLARAASGGALERLRAEAVEDDDYDLRWRALARAAELGEDTAAEAARLLAADPDPDAHLQELRVRAGVPDARVKAAVWQALAIERAVPVSWVGRVAAAFWRPGQDEVLRPFTRRYLDLVPGLGRGGMIPAMVYTGRLLPRFAIDGGFLDEALAVAGTAAPVVRKTLTEHADVTRRMLRSRGTVEPDAV</sequence>
<evidence type="ECO:0000259" key="15">
    <source>
        <dbReference type="Pfam" id="PF17900"/>
    </source>
</evidence>
<feature type="domain" description="Aminopeptidase N-like N-terminal" evidence="15">
    <location>
        <begin position="117"/>
        <end position="186"/>
    </location>
</feature>
<evidence type="ECO:0000256" key="8">
    <source>
        <dbReference type="ARBA" id="ARBA00022723"/>
    </source>
</evidence>
<keyword evidence="10" id="KW-0862">Zinc</keyword>
<dbReference type="GO" id="GO:0005615">
    <property type="term" value="C:extracellular space"/>
    <property type="evidence" value="ECO:0007669"/>
    <property type="project" value="TreeGrafter"/>
</dbReference>
<comment type="caution">
    <text evidence="16">The sequence shown here is derived from an EMBL/GenBank/DDBJ whole genome shotgun (WGS) entry which is preliminary data.</text>
</comment>
<evidence type="ECO:0000259" key="14">
    <source>
        <dbReference type="Pfam" id="PF11838"/>
    </source>
</evidence>
<evidence type="ECO:0000256" key="3">
    <source>
        <dbReference type="ARBA" id="ARBA00010136"/>
    </source>
</evidence>
<dbReference type="InterPro" id="IPR012778">
    <property type="entry name" value="Pept_M1_aminopeptidase"/>
</dbReference>
<dbReference type="NCBIfam" id="TIGR02412">
    <property type="entry name" value="pepN_strep_liv"/>
    <property type="match status" value="1"/>
</dbReference>
<dbReference type="EMBL" id="BMSV01000002">
    <property type="protein sequence ID" value="GGP96974.1"/>
    <property type="molecule type" value="Genomic_DNA"/>
</dbReference>
<evidence type="ECO:0000256" key="9">
    <source>
        <dbReference type="ARBA" id="ARBA00022801"/>
    </source>
</evidence>
<dbReference type="GO" id="GO:0008270">
    <property type="term" value="F:zinc ion binding"/>
    <property type="evidence" value="ECO:0007669"/>
    <property type="project" value="UniProtKB-UniRule"/>
</dbReference>
<feature type="domain" description="Peptidase M1 membrane alanine aminopeptidase" evidence="13">
    <location>
        <begin position="229"/>
        <end position="436"/>
    </location>
</feature>
<protein>
    <recommendedName>
        <fullName evidence="5 12">Aminopeptidase N</fullName>
        <ecNumber evidence="4 12">3.4.11.2</ecNumber>
    </recommendedName>
</protein>
<dbReference type="GO" id="GO:0042277">
    <property type="term" value="F:peptide binding"/>
    <property type="evidence" value="ECO:0007669"/>
    <property type="project" value="TreeGrafter"/>
</dbReference>
<dbReference type="InterPro" id="IPR042097">
    <property type="entry name" value="Aminopeptidase_N-like_N_sf"/>
</dbReference>
<keyword evidence="11" id="KW-0482">Metalloprotease</keyword>
<evidence type="ECO:0000256" key="4">
    <source>
        <dbReference type="ARBA" id="ARBA00012564"/>
    </source>
</evidence>
<dbReference type="Pfam" id="PF11838">
    <property type="entry name" value="ERAP1_C"/>
    <property type="match status" value="1"/>
</dbReference>
<dbReference type="Pfam" id="PF01433">
    <property type="entry name" value="Peptidase_M1"/>
    <property type="match status" value="1"/>
</dbReference>
<keyword evidence="9" id="KW-0378">Hydrolase</keyword>
<evidence type="ECO:0000256" key="10">
    <source>
        <dbReference type="ARBA" id="ARBA00022833"/>
    </source>
</evidence>
<organism evidence="16 17">
    <name type="scientific">Streptomyces roseolilacinus</name>
    <dbReference type="NCBI Taxonomy" id="66904"/>
    <lineage>
        <taxon>Bacteria</taxon>
        <taxon>Bacillati</taxon>
        <taxon>Actinomycetota</taxon>
        <taxon>Actinomycetes</taxon>
        <taxon>Kitasatosporales</taxon>
        <taxon>Streptomycetaceae</taxon>
        <taxon>Streptomyces</taxon>
    </lineage>
</organism>
<dbReference type="CDD" id="cd09602">
    <property type="entry name" value="M1_APN"/>
    <property type="match status" value="1"/>
</dbReference>
<dbReference type="InterPro" id="IPR001930">
    <property type="entry name" value="Peptidase_M1"/>
</dbReference>
<evidence type="ECO:0000256" key="6">
    <source>
        <dbReference type="ARBA" id="ARBA00022438"/>
    </source>
</evidence>
<proteinExistence type="inferred from homology"/>
<dbReference type="GO" id="GO:0016020">
    <property type="term" value="C:membrane"/>
    <property type="evidence" value="ECO:0007669"/>
    <property type="project" value="TreeGrafter"/>
</dbReference>
<dbReference type="SUPFAM" id="SSF63737">
    <property type="entry name" value="Leukotriene A4 hydrolase N-terminal domain"/>
    <property type="match status" value="1"/>
</dbReference>
<dbReference type="InterPro" id="IPR050344">
    <property type="entry name" value="Peptidase_M1_aminopeptidases"/>
</dbReference>
<evidence type="ECO:0000256" key="11">
    <source>
        <dbReference type="ARBA" id="ARBA00023049"/>
    </source>
</evidence>
<dbReference type="GO" id="GO:0043171">
    <property type="term" value="P:peptide catabolic process"/>
    <property type="evidence" value="ECO:0007669"/>
    <property type="project" value="TreeGrafter"/>
</dbReference>
<comment type="cofactor">
    <cofactor evidence="2">
        <name>Zn(2+)</name>
        <dbReference type="ChEBI" id="CHEBI:29105"/>
    </cofactor>
</comment>
<keyword evidence="6 16" id="KW-0031">Aminopeptidase</keyword>
<dbReference type="Proteomes" id="UP000654123">
    <property type="component" value="Unassembled WGS sequence"/>
</dbReference>
<feature type="domain" description="ERAP1-like C-terminal" evidence="14">
    <location>
        <begin position="511"/>
        <end position="776"/>
    </location>
</feature>
<keyword evidence="8" id="KW-0479">Metal-binding</keyword>
<evidence type="ECO:0000313" key="17">
    <source>
        <dbReference type="Proteomes" id="UP000654123"/>
    </source>
</evidence>
<evidence type="ECO:0000256" key="5">
    <source>
        <dbReference type="ARBA" id="ARBA00015611"/>
    </source>
</evidence>
<dbReference type="GO" id="GO:0016285">
    <property type="term" value="F:alanyl aminopeptidase activity"/>
    <property type="evidence" value="ECO:0007669"/>
    <property type="project" value="UniProtKB-EC"/>
</dbReference>
<gene>
    <name evidence="16" type="primary">pepN</name>
    <name evidence="16" type="ORF">GCM10010249_14150</name>
</gene>
<dbReference type="Gene3D" id="1.10.390.10">
    <property type="entry name" value="Neutral Protease Domain 2"/>
    <property type="match status" value="1"/>
</dbReference>
<dbReference type="EC" id="3.4.11.2" evidence="4 12"/>
<dbReference type="InterPro" id="IPR045357">
    <property type="entry name" value="Aminopeptidase_N-like_N"/>
</dbReference>
<evidence type="ECO:0000259" key="13">
    <source>
        <dbReference type="Pfam" id="PF01433"/>
    </source>
</evidence>
<evidence type="ECO:0000313" key="16">
    <source>
        <dbReference type="EMBL" id="GGP96974.1"/>
    </source>
</evidence>
<dbReference type="RefSeq" id="WP_189530900.1">
    <property type="nucleotide sequence ID" value="NZ_BMSV01000002.1"/>
</dbReference>
<dbReference type="PANTHER" id="PTHR11533">
    <property type="entry name" value="PROTEASE M1 ZINC METALLOPROTEASE"/>
    <property type="match status" value="1"/>
</dbReference>
<dbReference type="SUPFAM" id="SSF55486">
    <property type="entry name" value="Metalloproteases ('zincins'), catalytic domain"/>
    <property type="match status" value="1"/>
</dbReference>
<dbReference type="Gene3D" id="2.60.40.1730">
    <property type="entry name" value="tricorn interacting facor f3 domain"/>
    <property type="match status" value="1"/>
</dbReference>
<comment type="catalytic activity">
    <reaction evidence="1">
        <text>Release of an N-terminal amino acid, Xaa-|-Yaa- from a peptide, amide or arylamide. Xaa is preferably Ala, but may be most amino acids including Pro (slow action). When a terminal hydrophobic residue is followed by a prolyl residue, the two may be released as an intact Xaa-Pro dipeptide.</text>
        <dbReference type="EC" id="3.4.11.2"/>
    </reaction>
</comment>
<dbReference type="PANTHER" id="PTHR11533:SF174">
    <property type="entry name" value="PUROMYCIN-SENSITIVE AMINOPEPTIDASE-RELATED"/>
    <property type="match status" value="1"/>
</dbReference>
<keyword evidence="7" id="KW-0645">Protease</keyword>